<name>A0A0C5VCW8_9GAMM</name>
<feature type="domain" description="PEP-utilising enzyme mobile" evidence="2">
    <location>
        <begin position="809"/>
        <end position="879"/>
    </location>
</feature>
<protein>
    <submittedName>
        <fullName evidence="4">Phosphoenolpyruvate synthase/pyruvate phosphate dikinase</fullName>
        <ecNumber evidence="4">2.7.9.2</ecNumber>
    </submittedName>
</protein>
<gene>
    <name evidence="4" type="ORF">YC6258_05150</name>
</gene>
<reference evidence="4 5" key="1">
    <citation type="submission" date="2014-01" db="EMBL/GenBank/DDBJ databases">
        <title>Full genme sequencing of cellulolytic bacterium Gynuella sunshinyii YC6258T gen. nov., sp. nov.</title>
        <authorList>
            <person name="Khan H."/>
            <person name="Chung E.J."/>
            <person name="Chung Y.R."/>
        </authorList>
    </citation>
    <scope>NUCLEOTIDE SEQUENCE [LARGE SCALE GENOMIC DNA]</scope>
    <source>
        <strain evidence="4 5">YC6258</strain>
    </source>
</reference>
<dbReference type="GO" id="GO:0005524">
    <property type="term" value="F:ATP binding"/>
    <property type="evidence" value="ECO:0007669"/>
    <property type="project" value="InterPro"/>
</dbReference>
<keyword evidence="4" id="KW-0808">Transferase</keyword>
<dbReference type="KEGG" id="gsn:YC6258_05150"/>
<dbReference type="InterPro" id="IPR013815">
    <property type="entry name" value="ATP_grasp_subdomain_1"/>
</dbReference>
<dbReference type="EMBL" id="CP007142">
    <property type="protein sequence ID" value="AJQ97180.1"/>
    <property type="molecule type" value="Genomic_DNA"/>
</dbReference>
<evidence type="ECO:0000259" key="2">
    <source>
        <dbReference type="Pfam" id="PF00391"/>
    </source>
</evidence>
<dbReference type="Gene3D" id="3.30.470.20">
    <property type="entry name" value="ATP-grasp fold, B domain"/>
    <property type="match status" value="1"/>
</dbReference>
<dbReference type="STRING" id="1445510.YC6258_05150"/>
<accession>A0A0C5VCW8</accession>
<dbReference type="InterPro" id="IPR036637">
    <property type="entry name" value="Phosphohistidine_dom_sf"/>
</dbReference>
<dbReference type="Pfam" id="PF01326">
    <property type="entry name" value="PPDK_N"/>
    <property type="match status" value="1"/>
</dbReference>
<dbReference type="SUPFAM" id="SSF52009">
    <property type="entry name" value="Phosphohistidine domain"/>
    <property type="match status" value="1"/>
</dbReference>
<evidence type="ECO:0000256" key="1">
    <source>
        <dbReference type="SAM" id="MobiDB-lite"/>
    </source>
</evidence>
<keyword evidence="4" id="KW-0418">Kinase</keyword>
<proteinExistence type="predicted"/>
<dbReference type="Gene3D" id="3.30.1490.20">
    <property type="entry name" value="ATP-grasp fold, A domain"/>
    <property type="match status" value="1"/>
</dbReference>
<dbReference type="InterPro" id="IPR002192">
    <property type="entry name" value="PPDK_AMP/ATP-bd"/>
</dbReference>
<dbReference type="Pfam" id="PF00391">
    <property type="entry name" value="PEP-utilizers"/>
    <property type="match status" value="1"/>
</dbReference>
<evidence type="ECO:0000313" key="4">
    <source>
        <dbReference type="EMBL" id="AJQ97180.1"/>
    </source>
</evidence>
<dbReference type="Proteomes" id="UP000032266">
    <property type="component" value="Chromosome"/>
</dbReference>
<dbReference type="HOGENOM" id="CLU_005950_0_0_6"/>
<dbReference type="InterPro" id="IPR051549">
    <property type="entry name" value="PEP_Utilizing_Enz"/>
</dbReference>
<organism evidence="4 5">
    <name type="scientific">Gynuella sunshinyii YC6258</name>
    <dbReference type="NCBI Taxonomy" id="1445510"/>
    <lineage>
        <taxon>Bacteria</taxon>
        <taxon>Pseudomonadati</taxon>
        <taxon>Pseudomonadota</taxon>
        <taxon>Gammaproteobacteria</taxon>
        <taxon>Oceanospirillales</taxon>
        <taxon>Saccharospirillaceae</taxon>
        <taxon>Gynuella</taxon>
    </lineage>
</organism>
<dbReference type="Gene3D" id="3.50.30.10">
    <property type="entry name" value="Phosphohistidine domain"/>
    <property type="match status" value="1"/>
</dbReference>
<dbReference type="RefSeq" id="WP_044618983.1">
    <property type="nucleotide sequence ID" value="NZ_CP007142.1"/>
</dbReference>
<keyword evidence="5" id="KW-1185">Reference proteome</keyword>
<feature type="domain" description="Pyruvate phosphate dikinase AMP/ATP-binding" evidence="3">
    <location>
        <begin position="30"/>
        <end position="322"/>
    </location>
</feature>
<dbReference type="PANTHER" id="PTHR43615">
    <property type="entry name" value="PHOSPHOENOLPYRUVATE SYNTHASE-RELATED"/>
    <property type="match status" value="1"/>
</dbReference>
<dbReference type="SUPFAM" id="SSF56059">
    <property type="entry name" value="Glutathione synthetase ATP-binding domain-like"/>
    <property type="match status" value="1"/>
</dbReference>
<feature type="region of interest" description="Disordered" evidence="1">
    <location>
        <begin position="884"/>
        <end position="904"/>
    </location>
</feature>
<dbReference type="OrthoDB" id="9765468at2"/>
<keyword evidence="4" id="KW-0670">Pyruvate</keyword>
<feature type="compositionally biased region" description="Polar residues" evidence="1">
    <location>
        <begin position="886"/>
        <end position="904"/>
    </location>
</feature>
<evidence type="ECO:0000259" key="3">
    <source>
        <dbReference type="Pfam" id="PF01326"/>
    </source>
</evidence>
<sequence>MSDTTHFPLVIHWNQPLPDSAGSPLLLRKNLGGKGAALWDLLNVMCMPVPQFCCITASAFTATLEHNNLHALIDWLDHPTQPLPMSEQNIRSRILNCDIPGTIISEITTFLQQYPDNYFAVRSSGTVEDGTEASFAGLFQSILNVRHLPDVLDAVKNCWCSLFNERVQTYMSKQRTSVPLGLALVLQRLVPAEKSGVLFTVDPVRGADTEILIEATFGLGEALVSGAVTPDLYRYDWYRESECERVIAEKEYQCVRIDSAPFIQLEPIDAQQATQPVLSTQEVSELARLGLSIQTQTGFPVDIEWALVNNEFFILQSRPITQFGYAAIPGEWTTADYRDGGVSSSICTPYMASLYKYVIDSTMGAYLQRLHLAEKTVNVWQRSFFGRPYWNLGEVKKCLAKIPGFNERVFDEGLGITPRYKGDGMVTRTTLKTLVNGIRTLTTINASVKRKLRESPQFAKQQRARLQQLAATDFSAMPDADLFSCYETFIQQEYFVSESTYFDFIYDNTNLNGLFKDEVEKTSFDMSQFPLLLSGLSGVSHMTPIEHLWKLRDQILAQKDTRNYWLDSSITKIVEDLNDNRQEYHLDDVRRYLDTFGHHSRQELDLLVPRYVENPTYVIEQLKEVLLQSTDKDPRSRNDAQQSKNQAVKEALIQAAPLLKRRSFKRKLDQVREFLWWREELRDLSVQFYLYVRKITVEVEKRLLKTGILQQPNDVFFLEMADLIAIVRGNMKAEEARKAVIRNRHYYLSFAHYDIADEVGERHGSFAGISTLQDHQYDTNAIKGVAGSPGTVTGIARVIADIDDADRLQPEDILVTRCTDPGWTPKFSMLSGVVTETGGILSHAAVICREYGIPAVLAVKHATRTIKDGETITIDGSHGRVILADPSSQENSSASRTAETEATV</sequence>
<dbReference type="PANTHER" id="PTHR43615:SF1">
    <property type="entry name" value="PPDK_N DOMAIN-CONTAINING PROTEIN"/>
    <property type="match status" value="1"/>
</dbReference>
<dbReference type="EC" id="2.7.9.2" evidence="4"/>
<dbReference type="AlphaFoldDB" id="A0A0C5VCW8"/>
<dbReference type="GO" id="GO:0008986">
    <property type="term" value="F:pyruvate, water dikinase activity"/>
    <property type="evidence" value="ECO:0007669"/>
    <property type="project" value="UniProtKB-EC"/>
</dbReference>
<dbReference type="InterPro" id="IPR008279">
    <property type="entry name" value="PEP-util_enz_mobile_dom"/>
</dbReference>
<evidence type="ECO:0000313" key="5">
    <source>
        <dbReference type="Proteomes" id="UP000032266"/>
    </source>
</evidence>